<dbReference type="EMBL" id="DS113222">
    <property type="protein sequence ID" value="EAY18090.1"/>
    <property type="molecule type" value="Genomic_DNA"/>
</dbReference>
<feature type="transmembrane region" description="Helical" evidence="6">
    <location>
        <begin position="15"/>
        <end position="35"/>
    </location>
</feature>
<accession>A2DNA2</accession>
<evidence type="ECO:0000256" key="2">
    <source>
        <dbReference type="ARBA" id="ARBA00008816"/>
    </source>
</evidence>
<keyword evidence="5 6" id="KW-0472">Membrane</keyword>
<dbReference type="GO" id="GO:0008195">
    <property type="term" value="F:phosphatidate phosphatase activity"/>
    <property type="evidence" value="ECO:0000318"/>
    <property type="project" value="GO_Central"/>
</dbReference>
<dbReference type="GO" id="GO:0046839">
    <property type="term" value="P:phospholipid dephosphorylation"/>
    <property type="evidence" value="ECO:0000318"/>
    <property type="project" value="GO_Central"/>
</dbReference>
<keyword evidence="3 6" id="KW-0812">Transmembrane</keyword>
<evidence type="ECO:0000256" key="3">
    <source>
        <dbReference type="ARBA" id="ARBA00022692"/>
    </source>
</evidence>
<dbReference type="InParanoid" id="A2DNA2"/>
<dbReference type="VEuPathDB" id="TrichDB:TVAGG3_1024240"/>
<feature type="domain" description="Phosphatidic acid phosphatase type 2/haloperoxidase" evidence="7">
    <location>
        <begin position="88"/>
        <end position="222"/>
    </location>
</feature>
<evidence type="ECO:0000256" key="6">
    <source>
        <dbReference type="SAM" id="Phobius"/>
    </source>
</evidence>
<evidence type="ECO:0000256" key="1">
    <source>
        <dbReference type="ARBA" id="ARBA00004141"/>
    </source>
</evidence>
<evidence type="ECO:0000256" key="5">
    <source>
        <dbReference type="ARBA" id="ARBA00023136"/>
    </source>
</evidence>
<evidence type="ECO:0000256" key="4">
    <source>
        <dbReference type="ARBA" id="ARBA00022989"/>
    </source>
</evidence>
<dbReference type="InterPro" id="IPR043216">
    <property type="entry name" value="PAP-like"/>
</dbReference>
<dbReference type="PANTHER" id="PTHR10165">
    <property type="entry name" value="LIPID PHOSPHATE PHOSPHATASE"/>
    <property type="match status" value="1"/>
</dbReference>
<dbReference type="RefSeq" id="XP_001579076.1">
    <property type="nucleotide sequence ID" value="XM_001579026.1"/>
</dbReference>
<dbReference type="PANTHER" id="PTHR10165:SF35">
    <property type="entry name" value="RE23632P"/>
    <property type="match status" value="1"/>
</dbReference>
<evidence type="ECO:0000313" key="8">
    <source>
        <dbReference type="EMBL" id="EAY18090.1"/>
    </source>
</evidence>
<dbReference type="FunFam" id="1.20.144.10:FF:000032">
    <property type="entry name" value="PAP2 superfamily protein"/>
    <property type="match status" value="1"/>
</dbReference>
<comment type="similarity">
    <text evidence="2">Belongs to the PA-phosphatase related phosphoesterase family.</text>
</comment>
<dbReference type="GO" id="GO:0006644">
    <property type="term" value="P:phospholipid metabolic process"/>
    <property type="evidence" value="ECO:0000318"/>
    <property type="project" value="GO_Central"/>
</dbReference>
<feature type="transmembrane region" description="Helical" evidence="6">
    <location>
        <begin position="204"/>
        <end position="222"/>
    </location>
</feature>
<dbReference type="OrthoDB" id="10030083at2759"/>
<sequence>MYLADIVGILSKYGIVDWLVSIIVLVAALIIRFIPFNSDFTPMISSDISNQLSTSTLSYAQTYIITFGIGLAIVACIWLIAFYDVNVFKVTASYVFGISASMLACAAVAKIIRRPRPDTIALCGGDGSFLACSAYLSKSQLTYQFSSFPSSESAEAMASAIFLCLYLGLFMGYANNFSTLLMLLPLVFGIFVSAACIWDRRNHIDDAIAGMVIGLIFGYISFQPVKKVVKQKKFERRPQALTETSSLPMPKYN</sequence>
<dbReference type="Gene3D" id="1.20.144.10">
    <property type="entry name" value="Phosphatidic acid phosphatase type 2/haloperoxidase"/>
    <property type="match status" value="1"/>
</dbReference>
<feature type="transmembrane region" description="Helical" evidence="6">
    <location>
        <begin position="156"/>
        <end position="173"/>
    </location>
</feature>
<keyword evidence="9" id="KW-1185">Reference proteome</keyword>
<evidence type="ECO:0000259" key="7">
    <source>
        <dbReference type="SMART" id="SM00014"/>
    </source>
</evidence>
<reference evidence="8" key="1">
    <citation type="submission" date="2006-10" db="EMBL/GenBank/DDBJ databases">
        <authorList>
            <person name="Amadeo P."/>
            <person name="Zhao Q."/>
            <person name="Wortman J."/>
            <person name="Fraser-Liggett C."/>
            <person name="Carlton J."/>
        </authorList>
    </citation>
    <scope>NUCLEOTIDE SEQUENCE</scope>
    <source>
        <strain evidence="8">G3</strain>
    </source>
</reference>
<dbReference type="InterPro" id="IPR000326">
    <property type="entry name" value="PAP2/HPO"/>
</dbReference>
<gene>
    <name evidence="8" type="ORF">TVAG_306100</name>
</gene>
<dbReference type="Proteomes" id="UP000001542">
    <property type="component" value="Unassembled WGS sequence"/>
</dbReference>
<feature type="transmembrane region" description="Helical" evidence="6">
    <location>
        <begin position="92"/>
        <end position="112"/>
    </location>
</feature>
<dbReference type="SMART" id="SM00014">
    <property type="entry name" value="acidPPc"/>
    <property type="match status" value="1"/>
</dbReference>
<organism evidence="8 9">
    <name type="scientific">Trichomonas vaginalis (strain ATCC PRA-98 / G3)</name>
    <dbReference type="NCBI Taxonomy" id="412133"/>
    <lineage>
        <taxon>Eukaryota</taxon>
        <taxon>Metamonada</taxon>
        <taxon>Parabasalia</taxon>
        <taxon>Trichomonadida</taxon>
        <taxon>Trichomonadidae</taxon>
        <taxon>Trichomonas</taxon>
    </lineage>
</organism>
<dbReference type="KEGG" id="tva:5463594"/>
<name>A2DNA2_TRIV3</name>
<comment type="subcellular location">
    <subcellularLocation>
        <location evidence="1">Membrane</location>
        <topology evidence="1">Multi-pass membrane protein</topology>
    </subcellularLocation>
</comment>
<dbReference type="InterPro" id="IPR036938">
    <property type="entry name" value="PAP2/HPO_sf"/>
</dbReference>
<dbReference type="VEuPathDB" id="TrichDB:TVAG_306100"/>
<keyword evidence="4 6" id="KW-1133">Transmembrane helix</keyword>
<feature type="transmembrane region" description="Helical" evidence="6">
    <location>
        <begin position="180"/>
        <end position="198"/>
    </location>
</feature>
<dbReference type="SUPFAM" id="SSF48317">
    <property type="entry name" value="Acid phosphatase/Vanadium-dependent haloperoxidase"/>
    <property type="match status" value="1"/>
</dbReference>
<reference evidence="8" key="2">
    <citation type="journal article" date="2007" name="Science">
        <title>Draft genome sequence of the sexually transmitted pathogen Trichomonas vaginalis.</title>
        <authorList>
            <person name="Carlton J.M."/>
            <person name="Hirt R.P."/>
            <person name="Silva J.C."/>
            <person name="Delcher A.L."/>
            <person name="Schatz M."/>
            <person name="Zhao Q."/>
            <person name="Wortman J.R."/>
            <person name="Bidwell S.L."/>
            <person name="Alsmark U.C.M."/>
            <person name="Besteiro S."/>
            <person name="Sicheritz-Ponten T."/>
            <person name="Noel C.J."/>
            <person name="Dacks J.B."/>
            <person name="Foster P.G."/>
            <person name="Simillion C."/>
            <person name="Van de Peer Y."/>
            <person name="Miranda-Saavedra D."/>
            <person name="Barton G.J."/>
            <person name="Westrop G.D."/>
            <person name="Mueller S."/>
            <person name="Dessi D."/>
            <person name="Fiori P.L."/>
            <person name="Ren Q."/>
            <person name="Paulsen I."/>
            <person name="Zhang H."/>
            <person name="Bastida-Corcuera F.D."/>
            <person name="Simoes-Barbosa A."/>
            <person name="Brown M.T."/>
            <person name="Hayes R.D."/>
            <person name="Mukherjee M."/>
            <person name="Okumura C.Y."/>
            <person name="Schneider R."/>
            <person name="Smith A.J."/>
            <person name="Vanacova S."/>
            <person name="Villalvazo M."/>
            <person name="Haas B.J."/>
            <person name="Pertea M."/>
            <person name="Feldblyum T.V."/>
            <person name="Utterback T.R."/>
            <person name="Shu C.L."/>
            <person name="Osoegawa K."/>
            <person name="de Jong P.J."/>
            <person name="Hrdy I."/>
            <person name="Horvathova L."/>
            <person name="Zubacova Z."/>
            <person name="Dolezal P."/>
            <person name="Malik S.B."/>
            <person name="Logsdon J.M. Jr."/>
            <person name="Henze K."/>
            <person name="Gupta A."/>
            <person name="Wang C.C."/>
            <person name="Dunne R.L."/>
            <person name="Upcroft J.A."/>
            <person name="Upcroft P."/>
            <person name="White O."/>
            <person name="Salzberg S.L."/>
            <person name="Tang P."/>
            <person name="Chiu C.-H."/>
            <person name="Lee Y.-S."/>
            <person name="Embley T.M."/>
            <person name="Coombs G.H."/>
            <person name="Mottram J.C."/>
            <person name="Tachezy J."/>
            <person name="Fraser-Liggett C.M."/>
            <person name="Johnson P.J."/>
        </authorList>
    </citation>
    <scope>NUCLEOTIDE SEQUENCE [LARGE SCALE GENOMIC DNA]</scope>
    <source>
        <strain evidence="8">G3</strain>
    </source>
</reference>
<protein>
    <submittedName>
        <fullName evidence="8">PAP2 superfamily protein</fullName>
    </submittedName>
</protein>
<evidence type="ECO:0000313" key="9">
    <source>
        <dbReference type="Proteomes" id="UP000001542"/>
    </source>
</evidence>
<dbReference type="GO" id="GO:0016020">
    <property type="term" value="C:membrane"/>
    <property type="evidence" value="ECO:0000318"/>
    <property type="project" value="GO_Central"/>
</dbReference>
<proteinExistence type="inferred from homology"/>
<dbReference type="STRING" id="5722.A2DNA2"/>
<dbReference type="AlphaFoldDB" id="A2DNA2"/>
<feature type="transmembrane region" description="Helical" evidence="6">
    <location>
        <begin position="56"/>
        <end position="80"/>
    </location>
</feature>
<dbReference type="Pfam" id="PF01569">
    <property type="entry name" value="PAP2"/>
    <property type="match status" value="1"/>
</dbReference>